<dbReference type="EMBL" id="CM011674">
    <property type="protein sequence ID" value="TMS23204.1"/>
    <property type="molecule type" value="Genomic_DNA"/>
</dbReference>
<comment type="caution">
    <text evidence="1">The sequence shown here is derived from an EMBL/GenBank/DDBJ whole genome shotgun (WGS) entry which is preliminary data.</text>
</comment>
<dbReference type="Proteomes" id="UP000793456">
    <property type="component" value="Chromosome I"/>
</dbReference>
<evidence type="ECO:0000313" key="1">
    <source>
        <dbReference type="EMBL" id="TMS23204.1"/>
    </source>
</evidence>
<gene>
    <name evidence="1" type="ORF">E3U43_008510</name>
</gene>
<sequence>MFDADNHLIRYAMSNKIGSVHTSLPEQNPCFTGRHGCDINAMCRPGEGLQFTCECSNGFTGDGRYCHGKGLRHIATVQKQLGKRRTVRWTTVRRGSHDCDVPERALCSYTGGSAYVCSCLPGFEGDGRVCQDVDECQQDRCHRDAICSNTQGSYTCQCRSGFHGDGFQCSPTSSEREKTQCERHRESAQAATSSSSIFSFFRPRPAVGNYVPQCDEHGAYEPTQCHTSISQCWCVDANGQEIPNTRTGPGSTPLCINQVVTPPPVGPTPRPDVHPIAPGTHLLFAQSGKIEHIPLDGYNMKTEEAKPLLHIPDRVVIAVAYDCVEKMVYWTDITGPAISRASMSGGDINPVITTGTTDITSSVHRSSSG</sequence>
<reference evidence="1" key="1">
    <citation type="submission" date="2018-11" db="EMBL/GenBank/DDBJ databases">
        <title>The sequence and de novo assembly of Larimichthys crocea genome using PacBio and Hi-C technologies.</title>
        <authorList>
            <person name="Xu P."/>
            <person name="Chen B."/>
            <person name="Zhou Z."/>
            <person name="Ke Q."/>
            <person name="Wu Y."/>
            <person name="Bai H."/>
            <person name="Pu F."/>
        </authorList>
    </citation>
    <scope>NUCLEOTIDE SEQUENCE</scope>
    <source>
        <tissue evidence="1">Muscle</tissue>
    </source>
</reference>
<name>A0ACD3RUP8_LARCR</name>
<evidence type="ECO:0000313" key="2">
    <source>
        <dbReference type="Proteomes" id="UP000793456"/>
    </source>
</evidence>
<protein>
    <submittedName>
        <fullName evidence="1">Uncharacterized protein</fullName>
    </submittedName>
</protein>
<keyword evidence="2" id="KW-1185">Reference proteome</keyword>
<organism evidence="1 2">
    <name type="scientific">Larimichthys crocea</name>
    <name type="common">Large yellow croaker</name>
    <name type="synonym">Pseudosciaena crocea</name>
    <dbReference type="NCBI Taxonomy" id="215358"/>
    <lineage>
        <taxon>Eukaryota</taxon>
        <taxon>Metazoa</taxon>
        <taxon>Chordata</taxon>
        <taxon>Craniata</taxon>
        <taxon>Vertebrata</taxon>
        <taxon>Euteleostomi</taxon>
        <taxon>Actinopterygii</taxon>
        <taxon>Neopterygii</taxon>
        <taxon>Teleostei</taxon>
        <taxon>Neoteleostei</taxon>
        <taxon>Acanthomorphata</taxon>
        <taxon>Eupercaria</taxon>
        <taxon>Sciaenidae</taxon>
        <taxon>Larimichthys</taxon>
    </lineage>
</organism>
<proteinExistence type="predicted"/>
<accession>A0ACD3RUP8</accession>